<name>A0AA42BK64_9RALS</name>
<dbReference type="InterPro" id="IPR012338">
    <property type="entry name" value="Beta-lactam/transpept-like"/>
</dbReference>
<proteinExistence type="predicted"/>
<accession>A0AA42BK64</accession>
<dbReference type="SUPFAM" id="SSF56601">
    <property type="entry name" value="beta-lactamase/transpeptidase-like"/>
    <property type="match status" value="1"/>
</dbReference>
<dbReference type="Proteomes" id="UP001162793">
    <property type="component" value="Unassembled WGS sequence"/>
</dbReference>
<dbReference type="InterPro" id="IPR050491">
    <property type="entry name" value="AmpC-like"/>
</dbReference>
<dbReference type="EMBL" id="JAMYWC010000003">
    <property type="protein sequence ID" value="MCP1172547.1"/>
    <property type="molecule type" value="Genomic_DNA"/>
</dbReference>
<evidence type="ECO:0000313" key="3">
    <source>
        <dbReference type="Proteomes" id="UP001162793"/>
    </source>
</evidence>
<dbReference type="PANTHER" id="PTHR46825">
    <property type="entry name" value="D-ALANYL-D-ALANINE-CARBOXYPEPTIDASE/ENDOPEPTIDASE AMPH"/>
    <property type="match status" value="1"/>
</dbReference>
<keyword evidence="3" id="KW-1185">Reference proteome</keyword>
<dbReference type="InterPro" id="IPR001466">
    <property type="entry name" value="Beta-lactam-related"/>
</dbReference>
<dbReference type="Pfam" id="PF00144">
    <property type="entry name" value="Beta-lactamase"/>
    <property type="match status" value="1"/>
</dbReference>
<organism evidence="2 3">
    <name type="scientific">Ralstonia chuxiongensis</name>
    <dbReference type="NCBI Taxonomy" id="2957504"/>
    <lineage>
        <taxon>Bacteria</taxon>
        <taxon>Pseudomonadati</taxon>
        <taxon>Pseudomonadota</taxon>
        <taxon>Betaproteobacteria</taxon>
        <taxon>Burkholderiales</taxon>
        <taxon>Burkholderiaceae</taxon>
        <taxon>Ralstonia</taxon>
    </lineage>
</organism>
<comment type="caution">
    <text evidence="2">The sequence shown here is derived from an EMBL/GenBank/DDBJ whole genome shotgun (WGS) entry which is preliminary data.</text>
</comment>
<dbReference type="PANTHER" id="PTHR46825:SF9">
    <property type="entry name" value="BETA-LACTAMASE-RELATED DOMAIN-CONTAINING PROTEIN"/>
    <property type="match status" value="1"/>
</dbReference>
<gene>
    <name evidence="2" type="ORF">NKG59_09255</name>
</gene>
<reference evidence="3" key="1">
    <citation type="journal article" date="2023" name="Front. Microbiol.">
        <title>Ralstonia chuxiongensis sp. nov., Ralstonia mojiangensis sp. nov., and Ralstonia soli sp. nov., isolated from tobacco fields, are three novel species in the family Burkholderiaceae.</title>
        <authorList>
            <person name="Lu C.H."/>
            <person name="Zhang Y.Y."/>
            <person name="Jiang N."/>
            <person name="Chen W."/>
            <person name="Shao X."/>
            <person name="Zhao Z.M."/>
            <person name="Lu W.L."/>
            <person name="Hu X."/>
            <person name="Xi Y.X."/>
            <person name="Zou S.Y."/>
            <person name="Wei Q.J."/>
            <person name="Lin Z.L."/>
            <person name="Gong L."/>
            <person name="Gai X.T."/>
            <person name="Zhang L.Q."/>
            <person name="Li J.Y."/>
            <person name="Jin Y."/>
            <person name="Xia Z.Y."/>
        </authorList>
    </citation>
    <scope>NUCLEOTIDE SEQUENCE [LARGE SCALE GENOMIC DNA]</scope>
    <source>
        <strain evidence="3">21YRMH01-3</strain>
    </source>
</reference>
<dbReference type="AlphaFoldDB" id="A0AA42BK64"/>
<sequence>MDSSLAARLDALFAPYQRSDTPGLVVGIAHGDALRYRRGFGMTSLEHSVANTPCTRMRIGSVTKHFACLAAMLLAEAGKLDIDGPARRYLPELPARDSDPTLRQFMNHSGGERCFLDLFMLTQGLSMVPAGAALAMQARQSEHNFPAGERAMYTNGGYQMLSIVIERISGMSFEAFLAEHLFGPMGMIDTIAAPHDMQILPGMATLHVRDATGGWERGLLPGWRCLGEGAIVSTVDDMLRWIAHLRGKKRIGSAATWREMLTPVRFNNGEVGTYSLGLMQTRYRSVSMLHHSGGSIGGACQMLTVPEHGLDIVIMTNADTINPIALSKRVIDIVLEAHLSPVESRPATSVEYPAWLGTYHSRETGAYCEIVDRDGTLHLIHHNLVIHPLPLKLVPNRPRTLALDDGPEGALYLKLHSDGTRLDMTQCGQSQTLDRLANAAPHAADAANGLVGRYVSLDAGALAIIKQESNALAMSVQGRHGTALYRLDPKSNDMLAFTPHDPSSMAYGAMRLSRDGSGNTSCFRLDTWRTRNLLFTRIDDGTTP</sequence>
<evidence type="ECO:0000259" key="1">
    <source>
        <dbReference type="Pfam" id="PF00144"/>
    </source>
</evidence>
<feature type="domain" description="Beta-lactamase-related" evidence="1">
    <location>
        <begin position="10"/>
        <end position="323"/>
    </location>
</feature>
<evidence type="ECO:0000313" key="2">
    <source>
        <dbReference type="EMBL" id="MCP1172547.1"/>
    </source>
</evidence>
<dbReference type="RefSeq" id="WP_253536496.1">
    <property type="nucleotide sequence ID" value="NZ_JAMYWC010000003.1"/>
</dbReference>
<protein>
    <submittedName>
        <fullName evidence="2">Beta-lactamase family protein</fullName>
    </submittedName>
</protein>
<dbReference type="Gene3D" id="3.40.710.10">
    <property type="entry name" value="DD-peptidase/beta-lactamase superfamily"/>
    <property type="match status" value="1"/>
</dbReference>